<name>A3A9U6_ORYSJ</name>
<accession>A3A9U6</accession>
<feature type="compositionally biased region" description="Basic and acidic residues" evidence="1">
    <location>
        <begin position="1"/>
        <end position="10"/>
    </location>
</feature>
<evidence type="ECO:0000313" key="2">
    <source>
        <dbReference type="EMBL" id="EAZ24085.1"/>
    </source>
</evidence>
<feature type="compositionally biased region" description="Gly residues" evidence="1">
    <location>
        <begin position="204"/>
        <end position="214"/>
    </location>
</feature>
<feature type="region of interest" description="Disordered" evidence="1">
    <location>
        <begin position="1"/>
        <end position="214"/>
    </location>
</feature>
<dbReference type="Proteomes" id="UP000007752">
    <property type="component" value="Chromosome 2"/>
</dbReference>
<proteinExistence type="predicted"/>
<dbReference type="EMBL" id="CM000139">
    <property type="protein sequence ID" value="EAZ24085.1"/>
    <property type="molecule type" value="Genomic_DNA"/>
</dbReference>
<gene>
    <name evidence="2" type="ORF">OsJ_07821</name>
</gene>
<feature type="compositionally biased region" description="Gly residues" evidence="1">
    <location>
        <begin position="126"/>
        <end position="138"/>
    </location>
</feature>
<sequence>MESTKRESASRKSAAWYPPAAATSSERTPRRSLLASRATSLSSSKNASTSAAPDTSAEMKASWTRRRRSEIEGTAARIRRSTRSVAARSRGEGESDPEEGGYEGRVEVADPQEGELERRAPVSSGDGLGGVLAGGGVRGRTSAPGSGPRRPAAAEESGSSQPPDEEEEEEESARRSRGRSGERRVDSQAAKNSRIGRLAPGAPRPGGGGGGGLGILAAAVARRGEAVVGRARR</sequence>
<feature type="compositionally biased region" description="Low complexity" evidence="1">
    <location>
        <begin position="139"/>
        <end position="162"/>
    </location>
</feature>
<evidence type="ECO:0000256" key="1">
    <source>
        <dbReference type="SAM" id="MobiDB-lite"/>
    </source>
</evidence>
<protein>
    <submittedName>
        <fullName evidence="2">Uncharacterized protein</fullName>
    </submittedName>
</protein>
<reference evidence="2" key="2">
    <citation type="submission" date="2008-12" db="EMBL/GenBank/DDBJ databases">
        <title>Improved gene annotation of the rice (Oryza sativa) genomes.</title>
        <authorList>
            <person name="Wang J."/>
            <person name="Li R."/>
            <person name="Fan W."/>
            <person name="Huang Q."/>
            <person name="Zhang J."/>
            <person name="Zhou Y."/>
            <person name="Hu Y."/>
            <person name="Zi S."/>
            <person name="Li J."/>
            <person name="Ni P."/>
            <person name="Zheng H."/>
            <person name="Zhang Y."/>
            <person name="Zhao M."/>
            <person name="Hao Q."/>
            <person name="McDermott J."/>
            <person name="Samudrala R."/>
            <person name="Kristiansen K."/>
            <person name="Wong G.K.-S."/>
        </authorList>
    </citation>
    <scope>NUCLEOTIDE SEQUENCE</scope>
</reference>
<dbReference type="AlphaFoldDB" id="A3A9U6"/>
<organism evidence="2">
    <name type="scientific">Oryza sativa subsp. japonica</name>
    <name type="common">Rice</name>
    <dbReference type="NCBI Taxonomy" id="39947"/>
    <lineage>
        <taxon>Eukaryota</taxon>
        <taxon>Viridiplantae</taxon>
        <taxon>Streptophyta</taxon>
        <taxon>Embryophyta</taxon>
        <taxon>Tracheophyta</taxon>
        <taxon>Spermatophyta</taxon>
        <taxon>Magnoliopsida</taxon>
        <taxon>Liliopsida</taxon>
        <taxon>Poales</taxon>
        <taxon>Poaceae</taxon>
        <taxon>BOP clade</taxon>
        <taxon>Oryzoideae</taxon>
        <taxon>Oryzeae</taxon>
        <taxon>Oryzinae</taxon>
        <taxon>Oryza</taxon>
        <taxon>Oryza sativa</taxon>
    </lineage>
</organism>
<reference evidence="2" key="1">
    <citation type="journal article" date="2005" name="PLoS Biol.">
        <title>The genomes of Oryza sativa: a history of duplications.</title>
        <authorList>
            <person name="Yu J."/>
            <person name="Wang J."/>
            <person name="Lin W."/>
            <person name="Li S."/>
            <person name="Li H."/>
            <person name="Zhou J."/>
            <person name="Ni P."/>
            <person name="Dong W."/>
            <person name="Hu S."/>
            <person name="Zeng C."/>
            <person name="Zhang J."/>
            <person name="Zhang Y."/>
            <person name="Li R."/>
            <person name="Xu Z."/>
            <person name="Li S."/>
            <person name="Li X."/>
            <person name="Zheng H."/>
            <person name="Cong L."/>
            <person name="Lin L."/>
            <person name="Yin J."/>
            <person name="Geng J."/>
            <person name="Li G."/>
            <person name="Shi J."/>
            <person name="Liu J."/>
            <person name="Lv H."/>
            <person name="Li J."/>
            <person name="Wang J."/>
            <person name="Deng Y."/>
            <person name="Ran L."/>
            <person name="Shi X."/>
            <person name="Wang X."/>
            <person name="Wu Q."/>
            <person name="Li C."/>
            <person name="Ren X."/>
            <person name="Wang J."/>
            <person name="Wang X."/>
            <person name="Li D."/>
            <person name="Liu D."/>
            <person name="Zhang X."/>
            <person name="Ji Z."/>
            <person name="Zhao W."/>
            <person name="Sun Y."/>
            <person name="Zhang Z."/>
            <person name="Bao J."/>
            <person name="Han Y."/>
            <person name="Dong L."/>
            <person name="Ji J."/>
            <person name="Chen P."/>
            <person name="Wu S."/>
            <person name="Liu J."/>
            <person name="Xiao Y."/>
            <person name="Bu D."/>
            <person name="Tan J."/>
            <person name="Yang L."/>
            <person name="Ye C."/>
            <person name="Zhang J."/>
            <person name="Xu J."/>
            <person name="Zhou Y."/>
            <person name="Yu Y."/>
            <person name="Zhang B."/>
            <person name="Zhuang S."/>
            <person name="Wei H."/>
            <person name="Liu B."/>
            <person name="Lei M."/>
            <person name="Yu H."/>
            <person name="Li Y."/>
            <person name="Xu H."/>
            <person name="Wei S."/>
            <person name="He X."/>
            <person name="Fang L."/>
            <person name="Zhang Z."/>
            <person name="Zhang Y."/>
            <person name="Huang X."/>
            <person name="Su Z."/>
            <person name="Tong W."/>
            <person name="Li J."/>
            <person name="Tong Z."/>
            <person name="Li S."/>
            <person name="Ye J."/>
            <person name="Wang L."/>
            <person name="Fang L."/>
            <person name="Lei T."/>
            <person name="Chen C."/>
            <person name="Chen H."/>
            <person name="Xu Z."/>
            <person name="Li H."/>
            <person name="Huang H."/>
            <person name="Zhang F."/>
            <person name="Xu H."/>
            <person name="Li N."/>
            <person name="Zhao C."/>
            <person name="Li S."/>
            <person name="Dong L."/>
            <person name="Huang Y."/>
            <person name="Li L."/>
            <person name="Xi Y."/>
            <person name="Qi Q."/>
            <person name="Li W."/>
            <person name="Zhang B."/>
            <person name="Hu W."/>
            <person name="Zhang Y."/>
            <person name="Tian X."/>
            <person name="Jiao Y."/>
            <person name="Liang X."/>
            <person name="Jin J."/>
            <person name="Gao L."/>
            <person name="Zheng W."/>
            <person name="Hao B."/>
            <person name="Liu S."/>
            <person name="Wang W."/>
            <person name="Yuan L."/>
            <person name="Cao M."/>
            <person name="McDermott J."/>
            <person name="Samudrala R."/>
            <person name="Wang J."/>
            <person name="Wong G.K."/>
            <person name="Yang H."/>
        </authorList>
    </citation>
    <scope>NUCLEOTIDE SEQUENCE [LARGE SCALE GENOMIC DNA]</scope>
</reference>
<feature type="compositionally biased region" description="Low complexity" evidence="1">
    <location>
        <begin position="31"/>
        <end position="52"/>
    </location>
</feature>